<evidence type="ECO:0000256" key="2">
    <source>
        <dbReference type="ARBA" id="ARBA00012224"/>
    </source>
</evidence>
<dbReference type="RefSeq" id="WP_197006571.1">
    <property type="nucleotide sequence ID" value="NZ_BONS01000006.1"/>
</dbReference>
<dbReference type="Pfam" id="PF00155">
    <property type="entry name" value="Aminotran_1_2"/>
    <property type="match status" value="1"/>
</dbReference>
<name>A0A8J7GYK7_9ACTN</name>
<comment type="similarity">
    <text evidence="5">Belongs to the class-II pyridoxal-phosphate-dependent aminotransferase family. MalY/PatB cystathionine beta-lyase subfamily.</text>
</comment>
<dbReference type="CDD" id="cd00609">
    <property type="entry name" value="AAT_like"/>
    <property type="match status" value="1"/>
</dbReference>
<dbReference type="InterPro" id="IPR051798">
    <property type="entry name" value="Class-II_PLP-Dep_Aminotrans"/>
</dbReference>
<dbReference type="AlphaFoldDB" id="A0A8J7GYK7"/>
<evidence type="ECO:0000256" key="4">
    <source>
        <dbReference type="ARBA" id="ARBA00023239"/>
    </source>
</evidence>
<evidence type="ECO:0000256" key="1">
    <source>
        <dbReference type="ARBA" id="ARBA00001933"/>
    </source>
</evidence>
<keyword evidence="3" id="KW-0663">Pyridoxal phosphate</keyword>
<dbReference type="PANTHER" id="PTHR43525:SF2">
    <property type="entry name" value="CYSTATHIONINE BETA-LYASE-RELATED"/>
    <property type="match status" value="1"/>
</dbReference>
<evidence type="ECO:0000256" key="5">
    <source>
        <dbReference type="ARBA" id="ARBA00037974"/>
    </source>
</evidence>
<dbReference type="InterPro" id="IPR015422">
    <property type="entry name" value="PyrdxlP-dep_Trfase_small"/>
</dbReference>
<dbReference type="InterPro" id="IPR015421">
    <property type="entry name" value="PyrdxlP-dep_Trfase_major"/>
</dbReference>
<keyword evidence="4 7" id="KW-0456">Lyase</keyword>
<evidence type="ECO:0000259" key="6">
    <source>
        <dbReference type="Pfam" id="PF00155"/>
    </source>
</evidence>
<accession>A0A8J7GYK7</accession>
<feature type="domain" description="Aminotransferase class I/classII large" evidence="6">
    <location>
        <begin position="94"/>
        <end position="374"/>
    </location>
</feature>
<dbReference type="Gene3D" id="3.40.640.10">
    <property type="entry name" value="Type I PLP-dependent aspartate aminotransferase-like (Major domain)"/>
    <property type="match status" value="1"/>
</dbReference>
<comment type="cofactor">
    <cofactor evidence="1">
        <name>pyridoxal 5'-phosphate</name>
        <dbReference type="ChEBI" id="CHEBI:597326"/>
    </cofactor>
</comment>
<dbReference type="SUPFAM" id="SSF53383">
    <property type="entry name" value="PLP-dependent transferases"/>
    <property type="match status" value="1"/>
</dbReference>
<organism evidence="7 8">
    <name type="scientific">Longispora fulva</name>
    <dbReference type="NCBI Taxonomy" id="619741"/>
    <lineage>
        <taxon>Bacteria</taxon>
        <taxon>Bacillati</taxon>
        <taxon>Actinomycetota</taxon>
        <taxon>Actinomycetes</taxon>
        <taxon>Micromonosporales</taxon>
        <taxon>Micromonosporaceae</taxon>
        <taxon>Longispora</taxon>
    </lineage>
</organism>
<gene>
    <name evidence="7" type="ORF">IW245_006172</name>
</gene>
<dbReference type="EMBL" id="JADOUF010000001">
    <property type="protein sequence ID" value="MBG6139978.1"/>
    <property type="molecule type" value="Genomic_DNA"/>
</dbReference>
<sequence length="380" mass="41164">MGNPLSQYTLEELRQRRSVKWRHYPDDVLPLWVAEMDTPPAEPIRAGLADALSRGDLGYSTPGGTLDAFAGFAAARYGWTVDPANARLSPNVMLGVSEVLRHVTRPGDGVVINPPVYPPFYHYIPDSGRRVIESPLVRVDGHWTIDLERLDRDFADASAYLLCNPQNPTGVAYPREVLLAIAELAERHNVRVLVDEIHAPLTYPGVTHVPFLSLDTAASRRAIAFHSASKAWNLAGLTTAVIVGGPEAGRDIAQISEHFGDAVGIFGVLATEAAFAHSVPWLDSLLLGLDSNRRLLDTLLRDQLPSVGYSQPDATYLAWLDCSELGLGDEPAAVFLERGRVAFNPGGAFGKPGAGHVRLNLATSAERIEEGVRRMVASLG</sequence>
<evidence type="ECO:0000313" key="8">
    <source>
        <dbReference type="Proteomes" id="UP000622552"/>
    </source>
</evidence>
<evidence type="ECO:0000256" key="3">
    <source>
        <dbReference type="ARBA" id="ARBA00022898"/>
    </source>
</evidence>
<dbReference type="InterPro" id="IPR004839">
    <property type="entry name" value="Aminotransferase_I/II_large"/>
</dbReference>
<dbReference type="GO" id="GO:0030170">
    <property type="term" value="F:pyridoxal phosphate binding"/>
    <property type="evidence" value="ECO:0007669"/>
    <property type="project" value="InterPro"/>
</dbReference>
<evidence type="ECO:0000313" key="7">
    <source>
        <dbReference type="EMBL" id="MBG6139978.1"/>
    </source>
</evidence>
<keyword evidence="8" id="KW-1185">Reference proteome</keyword>
<dbReference type="EC" id="4.4.1.13" evidence="2"/>
<dbReference type="PANTHER" id="PTHR43525">
    <property type="entry name" value="PROTEIN MALY"/>
    <property type="match status" value="1"/>
</dbReference>
<comment type="caution">
    <text evidence="7">The sequence shown here is derived from an EMBL/GenBank/DDBJ whole genome shotgun (WGS) entry which is preliminary data.</text>
</comment>
<reference evidence="7" key="1">
    <citation type="submission" date="2020-11" db="EMBL/GenBank/DDBJ databases">
        <title>Sequencing the genomes of 1000 actinobacteria strains.</title>
        <authorList>
            <person name="Klenk H.-P."/>
        </authorList>
    </citation>
    <scope>NUCLEOTIDE SEQUENCE</scope>
    <source>
        <strain evidence="7">DSM 45356</strain>
    </source>
</reference>
<dbReference type="Proteomes" id="UP000622552">
    <property type="component" value="Unassembled WGS sequence"/>
</dbReference>
<proteinExistence type="inferred from homology"/>
<protein>
    <recommendedName>
        <fullName evidence="2">cysteine-S-conjugate beta-lyase</fullName>
        <ecNumber evidence="2">4.4.1.13</ecNumber>
    </recommendedName>
</protein>
<dbReference type="Gene3D" id="3.90.1150.10">
    <property type="entry name" value="Aspartate Aminotransferase, domain 1"/>
    <property type="match status" value="1"/>
</dbReference>
<dbReference type="InterPro" id="IPR015424">
    <property type="entry name" value="PyrdxlP-dep_Trfase"/>
</dbReference>
<dbReference type="GO" id="GO:0047804">
    <property type="term" value="F:cysteine-S-conjugate beta-lyase activity"/>
    <property type="evidence" value="ECO:0007669"/>
    <property type="project" value="UniProtKB-EC"/>
</dbReference>